<protein>
    <submittedName>
        <fullName evidence="1">Ligand-binding SRPBCC domain-containing protein</fullName>
    </submittedName>
</protein>
<dbReference type="Gene3D" id="3.30.530.20">
    <property type="match status" value="1"/>
</dbReference>
<dbReference type="OrthoDB" id="9793552at2"/>
<dbReference type="SUPFAM" id="SSF55961">
    <property type="entry name" value="Bet v1-like"/>
    <property type="match status" value="1"/>
</dbReference>
<gene>
    <name evidence="1" type="ORF">SAMN04488023_1626</name>
</gene>
<keyword evidence="2" id="KW-1185">Reference proteome</keyword>
<dbReference type="EMBL" id="FOGG01000062">
    <property type="protein sequence ID" value="SES30089.1"/>
    <property type="molecule type" value="Genomic_DNA"/>
</dbReference>
<name>A0A1H9W8I3_9SPHI</name>
<dbReference type="CDD" id="cd07820">
    <property type="entry name" value="SRPBCC_3"/>
    <property type="match status" value="1"/>
</dbReference>
<dbReference type="InterPro" id="IPR023393">
    <property type="entry name" value="START-like_dom_sf"/>
</dbReference>
<accession>A0A1H9W8I3</accession>
<sequence>MKTYRLEFNQKIPVPLEKAWDFFSSPLNLADITPADMTFDVTSPISKEDKMYAGMIITYKVAPLFGIKLDWVTEITHVKDQEYFIDEQRFGPFAFWHHYHHFESIPGGVLMRDILHYSIGWGPIGAVANAAIVNNKIKAIFDYRYKKVESLFGTLFNSAVKQLNS</sequence>
<dbReference type="STRING" id="390241.SAMN04488023_1626"/>
<dbReference type="AlphaFoldDB" id="A0A1H9W8I3"/>
<dbReference type="RefSeq" id="WP_090889919.1">
    <property type="nucleotide sequence ID" value="NZ_FOGG01000062.1"/>
</dbReference>
<dbReference type="Proteomes" id="UP000199572">
    <property type="component" value="Unassembled WGS sequence"/>
</dbReference>
<evidence type="ECO:0000313" key="2">
    <source>
        <dbReference type="Proteomes" id="UP000199572"/>
    </source>
</evidence>
<evidence type="ECO:0000313" key="1">
    <source>
        <dbReference type="EMBL" id="SES30089.1"/>
    </source>
</evidence>
<proteinExistence type="predicted"/>
<reference evidence="1 2" key="1">
    <citation type="submission" date="2016-10" db="EMBL/GenBank/DDBJ databases">
        <authorList>
            <person name="de Groot N.N."/>
        </authorList>
    </citation>
    <scope>NUCLEOTIDE SEQUENCE [LARGE SCALE GENOMIC DNA]</scope>
    <source>
        <strain evidence="1 2">DSM 18610</strain>
    </source>
</reference>
<organism evidence="1 2">
    <name type="scientific">Pedobacter rhizosphaerae</name>
    <dbReference type="NCBI Taxonomy" id="390241"/>
    <lineage>
        <taxon>Bacteria</taxon>
        <taxon>Pseudomonadati</taxon>
        <taxon>Bacteroidota</taxon>
        <taxon>Sphingobacteriia</taxon>
        <taxon>Sphingobacteriales</taxon>
        <taxon>Sphingobacteriaceae</taxon>
        <taxon>Pedobacter</taxon>
    </lineage>
</organism>